<dbReference type="Proteomes" id="UP000028981">
    <property type="component" value="Unassembled WGS sequence"/>
</dbReference>
<dbReference type="RefSeq" id="WP_035085942.1">
    <property type="nucleotide sequence ID" value="NZ_JQGC01000020.1"/>
</dbReference>
<comment type="caution">
    <text evidence="1">The sequence shown here is derived from an EMBL/GenBank/DDBJ whole genome shotgun (WGS) entry which is preliminary data.</text>
</comment>
<accession>A0A087LYR8</accession>
<dbReference type="EMBL" id="JQGC01000020">
    <property type="protein sequence ID" value="KFL29771.1"/>
    <property type="molecule type" value="Genomic_DNA"/>
</dbReference>
<evidence type="ECO:0000313" key="2">
    <source>
        <dbReference type="Proteomes" id="UP000028981"/>
    </source>
</evidence>
<reference evidence="1 2" key="1">
    <citation type="submission" date="2014-08" db="EMBL/GenBank/DDBJ databases">
        <authorList>
            <person name="Hassan Y.I."/>
            <person name="Lepp D."/>
            <person name="Zhou T."/>
        </authorList>
    </citation>
    <scope>NUCLEOTIDE SEQUENCE [LARGE SCALE GENOMIC DNA]</scope>
    <source>
        <strain evidence="1 2">IFO13584</strain>
    </source>
</reference>
<dbReference type="Pfam" id="PF06059">
    <property type="entry name" value="DUF930"/>
    <property type="match status" value="1"/>
</dbReference>
<organism evidence="1 2">
    <name type="scientific">Devosia riboflavina</name>
    <dbReference type="NCBI Taxonomy" id="46914"/>
    <lineage>
        <taxon>Bacteria</taxon>
        <taxon>Pseudomonadati</taxon>
        <taxon>Pseudomonadota</taxon>
        <taxon>Alphaproteobacteria</taxon>
        <taxon>Hyphomicrobiales</taxon>
        <taxon>Devosiaceae</taxon>
        <taxon>Devosia</taxon>
    </lineage>
</organism>
<name>A0A087LYR8_9HYPH</name>
<dbReference type="OrthoDB" id="9804158at2"/>
<sequence>MISAMALYAGELLRDPANAQVRQTLPLLGPEERIVQLCNIEALEQIRLSGDKGFPDSLDASAFEETQVADGKLIAPLGAYRSSRGWYYVSFECTPGPDFESVEEFKFRLGDQVPRDLWEAHELIPEDFDDD</sequence>
<keyword evidence="2" id="KW-1185">Reference proteome</keyword>
<evidence type="ECO:0000313" key="1">
    <source>
        <dbReference type="EMBL" id="KFL29771.1"/>
    </source>
</evidence>
<gene>
    <name evidence="1" type="ORF">JP75_19455</name>
</gene>
<protein>
    <recommendedName>
        <fullName evidence="3">DUF930 domain-containing protein</fullName>
    </recommendedName>
</protein>
<proteinExistence type="predicted"/>
<dbReference type="AlphaFoldDB" id="A0A087LYR8"/>
<evidence type="ECO:0008006" key="3">
    <source>
        <dbReference type="Google" id="ProtNLM"/>
    </source>
</evidence>
<dbReference type="InterPro" id="IPR009273">
    <property type="entry name" value="DUF930"/>
</dbReference>